<reference evidence="1" key="1">
    <citation type="submission" date="2022-11" db="EMBL/GenBank/DDBJ databases">
        <authorList>
            <person name="Scott C."/>
            <person name="Bruce N."/>
        </authorList>
    </citation>
    <scope>NUCLEOTIDE SEQUENCE</scope>
</reference>
<proteinExistence type="predicted"/>
<organism evidence="1 2">
    <name type="scientific">Parascedosporium putredinis</name>
    <dbReference type="NCBI Taxonomy" id="1442378"/>
    <lineage>
        <taxon>Eukaryota</taxon>
        <taxon>Fungi</taxon>
        <taxon>Dikarya</taxon>
        <taxon>Ascomycota</taxon>
        <taxon>Pezizomycotina</taxon>
        <taxon>Sordariomycetes</taxon>
        <taxon>Hypocreomycetidae</taxon>
        <taxon>Microascales</taxon>
        <taxon>Microascaceae</taxon>
        <taxon>Parascedosporium</taxon>
    </lineage>
</organism>
<keyword evidence="2" id="KW-1185">Reference proteome</keyword>
<dbReference type="OrthoDB" id="5104994at2759"/>
<dbReference type="AlphaFoldDB" id="A0A9P1MAX4"/>
<dbReference type="Proteomes" id="UP000838763">
    <property type="component" value="Unassembled WGS sequence"/>
</dbReference>
<evidence type="ECO:0000313" key="2">
    <source>
        <dbReference type="Proteomes" id="UP000838763"/>
    </source>
</evidence>
<sequence>MTHHTHRIVWQTYIAPEAPGGRGTFFHNHAHQCTQITRTNLLQPVAENGDDGDDVTSVRIALAAYEHDGMRLALKRLAMCYGLLRETEFLPAWLGNLRCPANLAGIENGRPLAIEPQAIHELPYRTDRVPLAWRGCRHREAPNLFSEYISVLAITVPGADMWHEPEIDMLRILGGLAFSTLTEPSSRILRNRIVADRVSSVLLDWSKFDPRVLRAVFLDLRAYIVGAMTDDELLDIARDMSAHLSLEVLCLVGSRGRIPWLDRLFLGDLDISLLETSPQIVDTQEGRHLNPIALFRGALRPGGRLILIDSTGTAMTVPPFELPIPPVSFAS</sequence>
<dbReference type="EMBL" id="CALLCH030000015">
    <property type="protein sequence ID" value="CAI4216699.1"/>
    <property type="molecule type" value="Genomic_DNA"/>
</dbReference>
<gene>
    <name evidence="1" type="ORF">PPNO1_LOCUS6348</name>
</gene>
<evidence type="ECO:0000313" key="1">
    <source>
        <dbReference type="EMBL" id="CAI4216699.1"/>
    </source>
</evidence>
<name>A0A9P1MAX4_9PEZI</name>
<accession>A0A9P1MAX4</accession>
<protein>
    <submittedName>
        <fullName evidence="1">Uncharacterized protein</fullName>
    </submittedName>
</protein>
<comment type="caution">
    <text evidence="1">The sequence shown here is derived from an EMBL/GenBank/DDBJ whole genome shotgun (WGS) entry which is preliminary data.</text>
</comment>